<dbReference type="AlphaFoldDB" id="A0A174FQV4"/>
<dbReference type="GO" id="GO:0004373">
    <property type="term" value="F:alpha-1,4-glucan glucosyltransferase (UDP-glucose donor) activity"/>
    <property type="evidence" value="ECO:0007669"/>
    <property type="project" value="UniProtKB-EC"/>
</dbReference>
<evidence type="ECO:0000256" key="1">
    <source>
        <dbReference type="ARBA" id="ARBA00022679"/>
    </source>
</evidence>
<proteinExistence type="predicted"/>
<dbReference type="InterPro" id="IPR001296">
    <property type="entry name" value="Glyco_trans_1"/>
</dbReference>
<dbReference type="Gene3D" id="3.40.50.2000">
    <property type="entry name" value="Glycogen Phosphorylase B"/>
    <property type="match status" value="2"/>
</dbReference>
<protein>
    <submittedName>
        <fullName evidence="4">Glycosyl transferase family protein</fullName>
        <ecNumber evidence="4">2.4.1.11</ecNumber>
    </submittedName>
</protein>
<sequence>MRILQVASGNFFSTYGGGQVYVKNIVDEMIRQHCSLVVFSFLNNLDVIKKKDYKGIDLYEIGNIEKEELQQLIQTIQPDIIHAHSQKALMCTIGQALHIPVIVTSHHGGIVCPAGTLLNFKDEICNVSVSHTNCLPCVLRNVRSGKYWYPFMKQLSMEQYISLGEKLQAKPFIPFITPIGQSALYINCKQKEWQSIVEGCTRMIAPCHAIKEAMIRNGLDEKKIIVIPHGIPLPSNVSSLSFIGNECVKFFYVGRICYVKGIHVLLQAFNSLQQDNVELHLIGGAGNKGERRYMAQLQRKYKKDSRIIWHGKVEPEQVFDEIKNLHVLVLPSICLEIFGLNISEALAMGKSVLATRCGGAEMQIENGVNGWLVEPNDAKALKAKMEDIINDVSIIPSMEMSGRKSVISIEEHCKILVNLYKESKL</sequence>
<keyword evidence="4" id="KW-0328">Glycosyltransferase</keyword>
<dbReference type="RefSeq" id="WP_055279108.1">
    <property type="nucleotide sequence ID" value="NZ_CABIXA010000010.1"/>
</dbReference>
<dbReference type="PANTHER" id="PTHR46401:SF2">
    <property type="entry name" value="GLYCOSYLTRANSFERASE WBBK-RELATED"/>
    <property type="match status" value="1"/>
</dbReference>
<dbReference type="SUPFAM" id="SSF53756">
    <property type="entry name" value="UDP-Glycosyltransferase/glycogen phosphorylase"/>
    <property type="match status" value="1"/>
</dbReference>
<dbReference type="Pfam" id="PF13439">
    <property type="entry name" value="Glyco_transf_4"/>
    <property type="match status" value="1"/>
</dbReference>
<feature type="domain" description="Glycosyl transferase family 1" evidence="2">
    <location>
        <begin position="249"/>
        <end position="391"/>
    </location>
</feature>
<dbReference type="EC" id="2.4.1.11" evidence="4"/>
<evidence type="ECO:0000313" key="4">
    <source>
        <dbReference type="EMBL" id="CUO51258.1"/>
    </source>
</evidence>
<gene>
    <name evidence="4" type="ORF">ERS852397_02198</name>
</gene>
<name>A0A174FQV4_9BACE</name>
<dbReference type="STRING" id="338188.ERS852397_02198"/>
<evidence type="ECO:0000313" key="5">
    <source>
        <dbReference type="Proteomes" id="UP000095517"/>
    </source>
</evidence>
<dbReference type="EMBL" id="CYZH01000010">
    <property type="protein sequence ID" value="CUO51258.1"/>
    <property type="molecule type" value="Genomic_DNA"/>
</dbReference>
<keyword evidence="1 4" id="KW-0808">Transferase</keyword>
<dbReference type="Proteomes" id="UP000095517">
    <property type="component" value="Unassembled WGS sequence"/>
</dbReference>
<accession>A0A174FQV4</accession>
<evidence type="ECO:0000259" key="2">
    <source>
        <dbReference type="Pfam" id="PF00534"/>
    </source>
</evidence>
<reference evidence="4 5" key="1">
    <citation type="submission" date="2015-09" db="EMBL/GenBank/DDBJ databases">
        <authorList>
            <consortium name="Pathogen Informatics"/>
        </authorList>
    </citation>
    <scope>NUCLEOTIDE SEQUENCE [LARGE SCALE GENOMIC DNA]</scope>
    <source>
        <strain evidence="4 5">2789STDY5608840</strain>
    </source>
</reference>
<feature type="domain" description="Glycosyltransferase subfamily 4-like N-terminal" evidence="3">
    <location>
        <begin position="15"/>
        <end position="109"/>
    </location>
</feature>
<dbReference type="PANTHER" id="PTHR46401">
    <property type="entry name" value="GLYCOSYLTRANSFERASE WBBK-RELATED"/>
    <property type="match status" value="1"/>
</dbReference>
<dbReference type="InterPro" id="IPR028098">
    <property type="entry name" value="Glyco_trans_4-like_N"/>
</dbReference>
<dbReference type="GO" id="GO:0009103">
    <property type="term" value="P:lipopolysaccharide biosynthetic process"/>
    <property type="evidence" value="ECO:0007669"/>
    <property type="project" value="TreeGrafter"/>
</dbReference>
<dbReference type="Pfam" id="PF00534">
    <property type="entry name" value="Glycos_transf_1"/>
    <property type="match status" value="1"/>
</dbReference>
<evidence type="ECO:0000259" key="3">
    <source>
        <dbReference type="Pfam" id="PF13439"/>
    </source>
</evidence>
<organism evidence="4 5">
    <name type="scientific">Bacteroides finegoldii</name>
    <dbReference type="NCBI Taxonomy" id="338188"/>
    <lineage>
        <taxon>Bacteria</taxon>
        <taxon>Pseudomonadati</taxon>
        <taxon>Bacteroidota</taxon>
        <taxon>Bacteroidia</taxon>
        <taxon>Bacteroidales</taxon>
        <taxon>Bacteroidaceae</taxon>
        <taxon>Bacteroides</taxon>
    </lineage>
</organism>